<organism evidence="1 2">
    <name type="scientific">Algibacter lectus</name>
    <dbReference type="NCBI Taxonomy" id="221126"/>
    <lineage>
        <taxon>Bacteria</taxon>
        <taxon>Pseudomonadati</taxon>
        <taxon>Bacteroidota</taxon>
        <taxon>Flavobacteriia</taxon>
        <taxon>Flavobacteriales</taxon>
        <taxon>Flavobacteriaceae</taxon>
        <taxon>Algibacter</taxon>
    </lineage>
</organism>
<dbReference type="Proteomes" id="UP000029643">
    <property type="component" value="Unassembled WGS sequence"/>
</dbReference>
<name>A0A090WRT1_9FLAO</name>
<accession>A0A090WRT1</accession>
<dbReference type="AlphaFoldDB" id="A0A090WRT1"/>
<sequence>MLTLLLAGANIKPFFNKTTLFLNKFRFFASVNRMFLKINS</sequence>
<gene>
    <name evidence="1" type="ORF">JCM19274_4568</name>
</gene>
<protein>
    <submittedName>
        <fullName evidence="1">Uncharacterized protein</fullName>
    </submittedName>
</protein>
<proteinExistence type="predicted"/>
<comment type="caution">
    <text evidence="1">The sequence shown here is derived from an EMBL/GenBank/DDBJ whole genome shotgun (WGS) entry which is preliminary data.</text>
</comment>
<evidence type="ECO:0000313" key="1">
    <source>
        <dbReference type="EMBL" id="GAL78069.1"/>
    </source>
</evidence>
<dbReference type="EMBL" id="BBNU01000002">
    <property type="protein sequence ID" value="GAL78069.1"/>
    <property type="molecule type" value="Genomic_DNA"/>
</dbReference>
<evidence type="ECO:0000313" key="2">
    <source>
        <dbReference type="Proteomes" id="UP000029643"/>
    </source>
</evidence>
<reference evidence="1 2" key="1">
    <citation type="journal article" date="2014" name="Genome Announc.">
        <title>Draft Genome Sequences of Marine Flavobacterium Algibacter lectus Strains SS8 and NR4.</title>
        <authorList>
            <person name="Takatani N."/>
            <person name="Nakanishi M."/>
            <person name="Meirelles P."/>
            <person name="Mino S."/>
            <person name="Suda W."/>
            <person name="Oshima K."/>
            <person name="Hattori M."/>
            <person name="Ohkuma M."/>
            <person name="Hosokawa M."/>
            <person name="Miyashita K."/>
            <person name="Thompson F.L."/>
            <person name="Niwa A."/>
            <person name="Sawabe T."/>
            <person name="Sawabe T."/>
        </authorList>
    </citation>
    <scope>NUCLEOTIDE SEQUENCE [LARGE SCALE GENOMIC DNA]</scope>
    <source>
        <strain evidence="2">JCM19274</strain>
    </source>
</reference>